<dbReference type="Proteomes" id="UP000076154">
    <property type="component" value="Unassembled WGS sequence"/>
</dbReference>
<feature type="region of interest" description="Disordered" evidence="1">
    <location>
        <begin position="89"/>
        <end position="109"/>
    </location>
</feature>
<proteinExistence type="predicted"/>
<evidence type="ECO:0000256" key="1">
    <source>
        <dbReference type="SAM" id="MobiDB-lite"/>
    </source>
</evidence>
<protein>
    <submittedName>
        <fullName evidence="2">Uncharacterized protein</fullName>
    </submittedName>
</protein>
<comment type="caution">
    <text evidence="2">The sequence shown here is derived from an EMBL/GenBank/DDBJ whole genome shotgun (WGS) entry which is preliminary data.</text>
</comment>
<organism evidence="2 3">
    <name type="scientific">Hypsizygus marmoreus</name>
    <name type="common">White beech mushroom</name>
    <name type="synonym">Agaricus marmoreus</name>
    <dbReference type="NCBI Taxonomy" id="39966"/>
    <lineage>
        <taxon>Eukaryota</taxon>
        <taxon>Fungi</taxon>
        <taxon>Dikarya</taxon>
        <taxon>Basidiomycota</taxon>
        <taxon>Agaricomycotina</taxon>
        <taxon>Agaricomycetes</taxon>
        <taxon>Agaricomycetidae</taxon>
        <taxon>Agaricales</taxon>
        <taxon>Tricholomatineae</taxon>
        <taxon>Lyophyllaceae</taxon>
        <taxon>Hypsizygus</taxon>
    </lineage>
</organism>
<evidence type="ECO:0000313" key="2">
    <source>
        <dbReference type="EMBL" id="RDB27255.1"/>
    </source>
</evidence>
<dbReference type="EMBL" id="LUEZ02000017">
    <property type="protein sequence ID" value="RDB27255.1"/>
    <property type="molecule type" value="Genomic_DNA"/>
</dbReference>
<name>A0A369K3P2_HYPMA</name>
<sequence length="130" mass="14639">MLSFANDDLDALVTIIVNRKKRMAYLCSLREALIQVGKEGRELRLERLQRSKKHTVSILPWDPCTIYAPDPSHPISVLSCVAIRPNPRLSREMHEDGTSGGTPDLDRDKFGHVTPTFDDPCVVENVNKDV</sequence>
<keyword evidence="3" id="KW-1185">Reference proteome</keyword>
<dbReference type="AlphaFoldDB" id="A0A369K3P2"/>
<reference evidence="2" key="1">
    <citation type="submission" date="2018-04" db="EMBL/GenBank/DDBJ databases">
        <title>Whole genome sequencing of Hypsizygus marmoreus.</title>
        <authorList>
            <person name="Choi I.-G."/>
            <person name="Min B."/>
            <person name="Kim J.-G."/>
            <person name="Kim S."/>
            <person name="Oh Y.-L."/>
            <person name="Kong W.-S."/>
            <person name="Park H."/>
            <person name="Jeong J."/>
            <person name="Song E.-S."/>
        </authorList>
    </citation>
    <scope>NUCLEOTIDE SEQUENCE [LARGE SCALE GENOMIC DNA]</scope>
    <source>
        <strain evidence="2">51987-8</strain>
    </source>
</reference>
<accession>A0A369K3P2</accession>
<evidence type="ECO:0000313" key="3">
    <source>
        <dbReference type="Proteomes" id="UP000076154"/>
    </source>
</evidence>
<dbReference type="InParanoid" id="A0A369K3P2"/>
<gene>
    <name evidence="2" type="ORF">Hypma_004516</name>
</gene>